<keyword evidence="3" id="KW-0479">Metal-binding</keyword>
<dbReference type="AlphaFoldDB" id="A0AA36M9C7"/>
<keyword evidence="8" id="KW-1185">Reference proteome</keyword>
<evidence type="ECO:0000256" key="4">
    <source>
        <dbReference type="ARBA" id="ARBA00022842"/>
    </source>
</evidence>
<protein>
    <recommendedName>
        <fullName evidence="1">transketolase</fullName>
        <ecNumber evidence="1">2.2.1.1</ecNumber>
    </recommendedName>
</protein>
<keyword evidence="5" id="KW-0786">Thiamine pyrophosphate</keyword>
<reference evidence="7" key="1">
    <citation type="submission" date="2023-07" db="EMBL/GenBank/DDBJ databases">
        <authorList>
            <consortium name="CYATHOMIX"/>
        </authorList>
    </citation>
    <scope>NUCLEOTIDE SEQUENCE</scope>
    <source>
        <strain evidence="7">N/A</strain>
    </source>
</reference>
<dbReference type="Pfam" id="PF02780">
    <property type="entry name" value="Transketolase_C"/>
    <property type="match status" value="1"/>
</dbReference>
<evidence type="ECO:0000256" key="2">
    <source>
        <dbReference type="ARBA" id="ARBA00022679"/>
    </source>
</evidence>
<evidence type="ECO:0000313" key="8">
    <source>
        <dbReference type="Proteomes" id="UP001176961"/>
    </source>
</evidence>
<evidence type="ECO:0000256" key="1">
    <source>
        <dbReference type="ARBA" id="ARBA00013152"/>
    </source>
</evidence>
<dbReference type="InterPro" id="IPR033248">
    <property type="entry name" value="Transketolase_C"/>
</dbReference>
<name>A0AA36M9C7_CYLNA</name>
<dbReference type="EC" id="2.2.1.1" evidence="1"/>
<dbReference type="Proteomes" id="UP001176961">
    <property type="component" value="Unassembled WGS sequence"/>
</dbReference>
<evidence type="ECO:0000256" key="3">
    <source>
        <dbReference type="ARBA" id="ARBA00022723"/>
    </source>
</evidence>
<dbReference type="EMBL" id="CATQJL010000305">
    <property type="protein sequence ID" value="CAJ0602300.1"/>
    <property type="molecule type" value="Genomic_DNA"/>
</dbReference>
<dbReference type="Gene3D" id="3.40.50.920">
    <property type="match status" value="1"/>
</dbReference>
<feature type="domain" description="Transketolase C-terminal" evidence="6">
    <location>
        <begin position="1"/>
        <end position="95"/>
    </location>
</feature>
<evidence type="ECO:0000256" key="5">
    <source>
        <dbReference type="ARBA" id="ARBA00023052"/>
    </source>
</evidence>
<keyword evidence="4" id="KW-0460">Magnesium</keyword>
<dbReference type="PANTHER" id="PTHR43195:SF1">
    <property type="entry name" value="FI06132P-RELATED"/>
    <property type="match status" value="1"/>
</dbReference>
<dbReference type="PANTHER" id="PTHR43195">
    <property type="entry name" value="TRANSKETOLASE"/>
    <property type="match status" value="1"/>
</dbReference>
<evidence type="ECO:0000259" key="6">
    <source>
        <dbReference type="Pfam" id="PF02780"/>
    </source>
</evidence>
<dbReference type="GO" id="GO:0046872">
    <property type="term" value="F:metal ion binding"/>
    <property type="evidence" value="ECO:0007669"/>
    <property type="project" value="UniProtKB-KW"/>
</dbReference>
<dbReference type="InterPro" id="IPR051424">
    <property type="entry name" value="Transketolase-like"/>
</dbReference>
<dbReference type="InterPro" id="IPR009014">
    <property type="entry name" value="Transketo_C/PFOR_II"/>
</dbReference>
<sequence>MKAADQLEKEGMHCCVIDPFTIKPLDEATIVKHAQRTGGTVLTVEDHYPAGGIGVAVAACVAKHGIRVKSLCVNDVPRSGKPDELLDMFGISARRMLKLSKNTEHFFRPADFEFKRILCRILTLHTAELCRGFILAVT</sequence>
<organism evidence="7 8">
    <name type="scientific">Cylicocyclus nassatus</name>
    <name type="common">Nematode worm</name>
    <dbReference type="NCBI Taxonomy" id="53992"/>
    <lineage>
        <taxon>Eukaryota</taxon>
        <taxon>Metazoa</taxon>
        <taxon>Ecdysozoa</taxon>
        <taxon>Nematoda</taxon>
        <taxon>Chromadorea</taxon>
        <taxon>Rhabditida</taxon>
        <taxon>Rhabditina</taxon>
        <taxon>Rhabditomorpha</taxon>
        <taxon>Strongyloidea</taxon>
        <taxon>Strongylidae</taxon>
        <taxon>Cylicocyclus</taxon>
    </lineage>
</organism>
<gene>
    <name evidence="7" type="ORF">CYNAS_LOCUS14283</name>
</gene>
<keyword evidence="2" id="KW-0808">Transferase</keyword>
<evidence type="ECO:0000313" key="7">
    <source>
        <dbReference type="EMBL" id="CAJ0602300.1"/>
    </source>
</evidence>
<accession>A0AA36M9C7</accession>
<dbReference type="SUPFAM" id="SSF52922">
    <property type="entry name" value="TK C-terminal domain-like"/>
    <property type="match status" value="1"/>
</dbReference>
<dbReference type="GO" id="GO:0030976">
    <property type="term" value="F:thiamine pyrophosphate binding"/>
    <property type="evidence" value="ECO:0007669"/>
    <property type="project" value="TreeGrafter"/>
</dbReference>
<comment type="caution">
    <text evidence="7">The sequence shown here is derived from an EMBL/GenBank/DDBJ whole genome shotgun (WGS) entry which is preliminary data.</text>
</comment>
<proteinExistence type="predicted"/>
<dbReference type="GO" id="GO:0004802">
    <property type="term" value="F:transketolase activity"/>
    <property type="evidence" value="ECO:0007669"/>
    <property type="project" value="UniProtKB-EC"/>
</dbReference>